<dbReference type="InterPro" id="IPR003961">
    <property type="entry name" value="FN3_dom"/>
</dbReference>
<reference evidence="1 2" key="2">
    <citation type="submission" date="2018-11" db="EMBL/GenBank/DDBJ databases">
        <authorList>
            <consortium name="Pathogen Informatics"/>
        </authorList>
    </citation>
    <scope>NUCLEOTIDE SEQUENCE [LARGE SCALE GENOMIC DNA]</scope>
</reference>
<sequence>MSTTSIRTLHHIKPPWWISHEAGGLACGTQAKVISLQPPFYETSVGSRAIRYKWDPEGRNDLIGCKVTFVSATSADTKPAKVVSVGISDGEVILGGLTPRTLYTVNVAVTRGEKEVYSTWDRIKTLATGKFGCVVLQRVVPRGNAFFTDCIKKSRRCN</sequence>
<dbReference type="CDD" id="cd00063">
    <property type="entry name" value="FN3"/>
    <property type="match status" value="1"/>
</dbReference>
<dbReference type="SUPFAM" id="SSF49265">
    <property type="entry name" value="Fibronectin type III"/>
    <property type="match status" value="1"/>
</dbReference>
<dbReference type="WBParaSite" id="TTAC_0001090701-mRNA-1">
    <property type="protein sequence ID" value="TTAC_0001090701-mRNA-1"/>
    <property type="gene ID" value="TTAC_0001090701"/>
</dbReference>
<reference evidence="3" key="1">
    <citation type="submission" date="2017-02" db="UniProtKB">
        <authorList>
            <consortium name="WormBaseParasite"/>
        </authorList>
    </citation>
    <scope>IDENTIFICATION</scope>
</reference>
<evidence type="ECO:0000313" key="3">
    <source>
        <dbReference type="WBParaSite" id="TTAC_0001090701-mRNA-1"/>
    </source>
</evidence>
<dbReference type="Gene3D" id="2.60.40.10">
    <property type="entry name" value="Immunoglobulins"/>
    <property type="match status" value="1"/>
</dbReference>
<name>A0A0R3XBI0_HYDTA</name>
<dbReference type="AlphaFoldDB" id="A0A0R3XBI0"/>
<gene>
    <name evidence="1" type="ORF">TTAC_LOCUS10890</name>
</gene>
<dbReference type="Proteomes" id="UP000274429">
    <property type="component" value="Unassembled WGS sequence"/>
</dbReference>
<keyword evidence="2" id="KW-1185">Reference proteome</keyword>
<evidence type="ECO:0000313" key="1">
    <source>
        <dbReference type="EMBL" id="VDM35870.1"/>
    </source>
</evidence>
<accession>A0A0R3XBI0</accession>
<dbReference type="EMBL" id="UYWX01022450">
    <property type="protein sequence ID" value="VDM35870.1"/>
    <property type="molecule type" value="Genomic_DNA"/>
</dbReference>
<evidence type="ECO:0000313" key="2">
    <source>
        <dbReference type="Proteomes" id="UP000274429"/>
    </source>
</evidence>
<dbReference type="InterPro" id="IPR036116">
    <property type="entry name" value="FN3_sf"/>
</dbReference>
<dbReference type="InterPro" id="IPR013783">
    <property type="entry name" value="Ig-like_fold"/>
</dbReference>
<proteinExistence type="predicted"/>
<organism evidence="3">
    <name type="scientific">Hydatigena taeniaeformis</name>
    <name type="common">Feline tapeworm</name>
    <name type="synonym">Taenia taeniaeformis</name>
    <dbReference type="NCBI Taxonomy" id="6205"/>
    <lineage>
        <taxon>Eukaryota</taxon>
        <taxon>Metazoa</taxon>
        <taxon>Spiralia</taxon>
        <taxon>Lophotrochozoa</taxon>
        <taxon>Platyhelminthes</taxon>
        <taxon>Cestoda</taxon>
        <taxon>Eucestoda</taxon>
        <taxon>Cyclophyllidea</taxon>
        <taxon>Taeniidae</taxon>
        <taxon>Hydatigera</taxon>
    </lineage>
</organism>
<protein>
    <submittedName>
        <fullName evidence="3">Fibronectin type-III domain-containing protein</fullName>
    </submittedName>
</protein>